<evidence type="ECO:0000313" key="2">
    <source>
        <dbReference type="EMBL" id="MPC61022.1"/>
    </source>
</evidence>
<evidence type="ECO:0000313" key="3">
    <source>
        <dbReference type="Proteomes" id="UP000324222"/>
    </source>
</evidence>
<sequence>MAEEPRLASSRLSGNCQDLLCRQQGLKRGKGIQRKRLVLFGLPHRLRRRGGQGRRKGGWSTRRQPNSHPGVQRVPDRKNWSAWPVIPDKPIESRVDSSPSEEREGGDENARKEEESGTTSPSTPPDQALVLPPHGRPHLGRVRQPTWRPETPANEEAQEPMTLEEPPAPIPPPKGGASETGDESIPYG</sequence>
<evidence type="ECO:0000256" key="1">
    <source>
        <dbReference type="SAM" id="MobiDB-lite"/>
    </source>
</evidence>
<organism evidence="2 3">
    <name type="scientific">Portunus trituberculatus</name>
    <name type="common">Swimming crab</name>
    <name type="synonym">Neptunus trituberculatus</name>
    <dbReference type="NCBI Taxonomy" id="210409"/>
    <lineage>
        <taxon>Eukaryota</taxon>
        <taxon>Metazoa</taxon>
        <taxon>Ecdysozoa</taxon>
        <taxon>Arthropoda</taxon>
        <taxon>Crustacea</taxon>
        <taxon>Multicrustacea</taxon>
        <taxon>Malacostraca</taxon>
        <taxon>Eumalacostraca</taxon>
        <taxon>Eucarida</taxon>
        <taxon>Decapoda</taxon>
        <taxon>Pleocyemata</taxon>
        <taxon>Brachyura</taxon>
        <taxon>Eubrachyura</taxon>
        <taxon>Portunoidea</taxon>
        <taxon>Portunidae</taxon>
        <taxon>Portuninae</taxon>
        <taxon>Portunus</taxon>
    </lineage>
</organism>
<gene>
    <name evidence="2" type="ORF">E2C01_055083</name>
</gene>
<name>A0A5B7GQ92_PORTR</name>
<comment type="caution">
    <text evidence="2">The sequence shown here is derived from an EMBL/GenBank/DDBJ whole genome shotgun (WGS) entry which is preliminary data.</text>
</comment>
<keyword evidence="3" id="KW-1185">Reference proteome</keyword>
<dbReference type="AlphaFoldDB" id="A0A5B7GQ92"/>
<feature type="region of interest" description="Disordered" evidence="1">
    <location>
        <begin position="43"/>
        <end position="188"/>
    </location>
</feature>
<accession>A0A5B7GQ92</accession>
<proteinExistence type="predicted"/>
<dbReference type="EMBL" id="VSRR010018145">
    <property type="protein sequence ID" value="MPC61022.1"/>
    <property type="molecule type" value="Genomic_DNA"/>
</dbReference>
<protein>
    <submittedName>
        <fullName evidence="2">Uncharacterized protein</fullName>
    </submittedName>
</protein>
<feature type="compositionally biased region" description="Basic residues" evidence="1">
    <location>
        <begin position="44"/>
        <end position="57"/>
    </location>
</feature>
<dbReference type="Proteomes" id="UP000324222">
    <property type="component" value="Unassembled WGS sequence"/>
</dbReference>
<feature type="compositionally biased region" description="Basic and acidic residues" evidence="1">
    <location>
        <begin position="89"/>
        <end position="115"/>
    </location>
</feature>
<reference evidence="2 3" key="1">
    <citation type="submission" date="2019-05" db="EMBL/GenBank/DDBJ databases">
        <title>Another draft genome of Portunus trituberculatus and its Hox gene families provides insights of decapod evolution.</title>
        <authorList>
            <person name="Jeong J.-H."/>
            <person name="Song I."/>
            <person name="Kim S."/>
            <person name="Choi T."/>
            <person name="Kim D."/>
            <person name="Ryu S."/>
            <person name="Kim W."/>
        </authorList>
    </citation>
    <scope>NUCLEOTIDE SEQUENCE [LARGE SCALE GENOMIC DNA]</scope>
    <source>
        <tissue evidence="2">Muscle</tissue>
    </source>
</reference>